<sequence>MPICNLSDPDIPMADENSSPTYKLQTTEPNIQFVFAPLMFESAVEHRFIMDTENSGSTLRNSELTAIRHNAVLTLTSVLTHQLQLLGETMFCIQSEAGVSIPIRFLVSDHISSILGPRVVGLQQGSTTPHTSNDKPHLTSATIDCTM</sequence>
<protein>
    <submittedName>
        <fullName evidence="1 3">Uncharacterized protein</fullName>
    </submittedName>
</protein>
<gene>
    <name evidence="1" type="ORF">ECPE_LOCUS8114</name>
</gene>
<dbReference type="AlphaFoldDB" id="A0A183AMC9"/>
<reference evidence="3" key="1">
    <citation type="submission" date="2016-06" db="UniProtKB">
        <authorList>
            <consortium name="WormBaseParasite"/>
        </authorList>
    </citation>
    <scope>IDENTIFICATION</scope>
</reference>
<organism evidence="3">
    <name type="scientific">Echinostoma caproni</name>
    <dbReference type="NCBI Taxonomy" id="27848"/>
    <lineage>
        <taxon>Eukaryota</taxon>
        <taxon>Metazoa</taxon>
        <taxon>Spiralia</taxon>
        <taxon>Lophotrochozoa</taxon>
        <taxon>Platyhelminthes</taxon>
        <taxon>Trematoda</taxon>
        <taxon>Digenea</taxon>
        <taxon>Plagiorchiida</taxon>
        <taxon>Echinostomata</taxon>
        <taxon>Echinostomatoidea</taxon>
        <taxon>Echinostomatidae</taxon>
        <taxon>Echinostoma</taxon>
    </lineage>
</organism>
<evidence type="ECO:0000313" key="1">
    <source>
        <dbReference type="EMBL" id="VDP82791.1"/>
    </source>
</evidence>
<name>A0A183AMC9_9TREM</name>
<evidence type="ECO:0000313" key="3">
    <source>
        <dbReference type="WBParaSite" id="ECPE_0000813601-mRNA-1"/>
    </source>
</evidence>
<accession>A0A183AMC9</accession>
<keyword evidence="2" id="KW-1185">Reference proteome</keyword>
<dbReference type="Proteomes" id="UP000272942">
    <property type="component" value="Unassembled WGS sequence"/>
</dbReference>
<proteinExistence type="predicted"/>
<evidence type="ECO:0000313" key="2">
    <source>
        <dbReference type="Proteomes" id="UP000272942"/>
    </source>
</evidence>
<dbReference type="WBParaSite" id="ECPE_0000813601-mRNA-1">
    <property type="protein sequence ID" value="ECPE_0000813601-mRNA-1"/>
    <property type="gene ID" value="ECPE_0000813601"/>
</dbReference>
<reference evidence="1 2" key="2">
    <citation type="submission" date="2018-11" db="EMBL/GenBank/DDBJ databases">
        <authorList>
            <consortium name="Pathogen Informatics"/>
        </authorList>
    </citation>
    <scope>NUCLEOTIDE SEQUENCE [LARGE SCALE GENOMIC DNA]</scope>
    <source>
        <strain evidence="1 2">Egypt</strain>
    </source>
</reference>
<dbReference type="EMBL" id="UZAN01045532">
    <property type="protein sequence ID" value="VDP82791.1"/>
    <property type="molecule type" value="Genomic_DNA"/>
</dbReference>